<organism evidence="8 9">
    <name type="scientific">Dactylosporangium fulvum</name>
    <dbReference type="NCBI Taxonomy" id="53359"/>
    <lineage>
        <taxon>Bacteria</taxon>
        <taxon>Bacillati</taxon>
        <taxon>Actinomycetota</taxon>
        <taxon>Actinomycetes</taxon>
        <taxon>Micromonosporales</taxon>
        <taxon>Micromonosporaceae</taxon>
        <taxon>Dactylosporangium</taxon>
    </lineage>
</organism>
<evidence type="ECO:0000313" key="8">
    <source>
        <dbReference type="EMBL" id="UWP84300.1"/>
    </source>
</evidence>
<dbReference type="InterPro" id="IPR008858">
    <property type="entry name" value="TROVE_dom"/>
</dbReference>
<dbReference type="EMBL" id="CP073720">
    <property type="protein sequence ID" value="UWP84300.1"/>
    <property type="molecule type" value="Genomic_DNA"/>
</dbReference>
<dbReference type="InterPro" id="IPR036465">
    <property type="entry name" value="vWFA_dom_sf"/>
</dbReference>
<evidence type="ECO:0000256" key="1">
    <source>
        <dbReference type="ARBA" id="ARBA00004496"/>
    </source>
</evidence>
<evidence type="ECO:0000256" key="3">
    <source>
        <dbReference type="ARBA" id="ARBA00022490"/>
    </source>
</evidence>
<protein>
    <submittedName>
        <fullName evidence="8">TROVE domain-containing protein</fullName>
    </submittedName>
</protein>
<dbReference type="PANTHER" id="PTHR14202">
    <property type="entry name" value="60 KDA RIBONUCLEOPROTEIN SSA/RO"/>
    <property type="match status" value="1"/>
</dbReference>
<dbReference type="SUPFAM" id="SSF140864">
    <property type="entry name" value="TROVE domain-like"/>
    <property type="match status" value="1"/>
</dbReference>
<proteinExistence type="inferred from homology"/>
<sequence>MAKLNVKKVKAALGAGPLRGAARPAGRTYEGGAGYGRDLKSELFLLAVTNMVGEQTFYESAGDRDSRYAQLVRAAAVEDPDWTARFLGWLRTGANMRTASIVGAAEFVRGRLLARVPGDGENRRVVAAVLQRADEPGELLAYWISRYGRAVPKPVKRGIADAVQRLYTERNLLKYDTATHAFRFGDVLDLTHPTPAAPWQGDLFRFALDRRHNREDRTVPESLRMIAANGRVRAEGKAALFDPERLESAGMTWEDALSLAGTGVDRAALWTALIPSMGYMAQLRNLRNFDQAGVSDEVAARVAARLADPGEVARSRQLPMRFLSAYRAAPSLRWAYALERALTLSLDSVPALPGRTLVLIDTSGSMNSGFSRDGTLMRWDAAVVFGVALAARCASAKVVSFSDRTTVFRLRKGESVLRAIERFRSEGHFHNGGTDTARAVREHFAGHDRVVILTDEQASHAGSVDKAVPATVPIFTWNLAGYRLGHTPLTVNRWTFGGLTDAGFGMIPLLESGRDGTWPF</sequence>
<comment type="similarity">
    <text evidence="2">Belongs to the Ro 60 kDa family.</text>
</comment>
<keyword evidence="4" id="KW-0479">Metal-binding</keyword>
<evidence type="ECO:0000313" key="9">
    <source>
        <dbReference type="Proteomes" id="UP001059617"/>
    </source>
</evidence>
<feature type="domain" description="TROVE" evidence="7">
    <location>
        <begin position="26"/>
        <end position="354"/>
    </location>
</feature>
<keyword evidence="6" id="KW-0687">Ribonucleoprotein</keyword>
<accession>A0ABY5W4I6</accession>
<reference evidence="8" key="2">
    <citation type="submission" date="2022-09" db="EMBL/GenBank/DDBJ databases">
        <title>Biosynthetic gene clusters of Dactylosporangioum fulvum.</title>
        <authorList>
            <person name="Caradec T."/>
        </authorList>
    </citation>
    <scope>NUCLEOTIDE SEQUENCE</scope>
    <source>
        <strain evidence="8">NRRL B-16292</strain>
    </source>
</reference>
<dbReference type="Pfam" id="PF05731">
    <property type="entry name" value="TROVE"/>
    <property type="match status" value="1"/>
</dbReference>
<keyword evidence="3" id="KW-0963">Cytoplasm</keyword>
<dbReference type="PROSITE" id="PS50988">
    <property type="entry name" value="TROVE"/>
    <property type="match status" value="1"/>
</dbReference>
<dbReference type="Proteomes" id="UP001059617">
    <property type="component" value="Chromosome"/>
</dbReference>
<dbReference type="InterPro" id="IPR037214">
    <property type="entry name" value="TROVE_dom_sf"/>
</dbReference>
<dbReference type="InterPro" id="IPR040322">
    <property type="entry name" value="TROVE2"/>
</dbReference>
<dbReference type="RefSeq" id="WP_259862128.1">
    <property type="nucleotide sequence ID" value="NZ_BAAAST010000032.1"/>
</dbReference>
<dbReference type="PANTHER" id="PTHR14202:SF0">
    <property type="entry name" value="RNA-BINDING PROTEIN RO60"/>
    <property type="match status" value="1"/>
</dbReference>
<name>A0ABY5W4I6_9ACTN</name>
<evidence type="ECO:0000256" key="2">
    <source>
        <dbReference type="ARBA" id="ARBA00007814"/>
    </source>
</evidence>
<reference evidence="8" key="1">
    <citation type="submission" date="2021-04" db="EMBL/GenBank/DDBJ databases">
        <authorList>
            <person name="Hartkoorn R.C."/>
            <person name="Beaudoing E."/>
            <person name="Hot D."/>
        </authorList>
    </citation>
    <scope>NUCLEOTIDE SEQUENCE</scope>
    <source>
        <strain evidence="8">NRRL B-16292</strain>
    </source>
</reference>
<keyword evidence="9" id="KW-1185">Reference proteome</keyword>
<dbReference type="SUPFAM" id="SSF53300">
    <property type="entry name" value="vWA-like"/>
    <property type="match status" value="1"/>
</dbReference>
<evidence type="ECO:0000256" key="5">
    <source>
        <dbReference type="ARBA" id="ARBA00022884"/>
    </source>
</evidence>
<evidence type="ECO:0000259" key="7">
    <source>
        <dbReference type="PROSITE" id="PS50988"/>
    </source>
</evidence>
<dbReference type="Gene3D" id="3.40.50.410">
    <property type="entry name" value="von Willebrand factor, type A domain"/>
    <property type="match status" value="1"/>
</dbReference>
<gene>
    <name evidence="8" type="ORF">Dfulv_08705</name>
</gene>
<evidence type="ECO:0000256" key="6">
    <source>
        <dbReference type="ARBA" id="ARBA00023274"/>
    </source>
</evidence>
<keyword evidence="5" id="KW-0694">RNA-binding</keyword>
<comment type="subcellular location">
    <subcellularLocation>
        <location evidence="1">Cytoplasm</location>
    </subcellularLocation>
</comment>
<evidence type="ECO:0000256" key="4">
    <source>
        <dbReference type="ARBA" id="ARBA00022723"/>
    </source>
</evidence>